<feature type="domain" description="Histidine kinase/HSP90-like ATPase" evidence="1">
    <location>
        <begin position="4"/>
        <end position="86"/>
    </location>
</feature>
<proteinExistence type="predicted"/>
<dbReference type="SUPFAM" id="SSF55874">
    <property type="entry name" value="ATPase domain of HSP90 chaperone/DNA topoisomerase II/histidine kinase"/>
    <property type="match status" value="1"/>
</dbReference>
<dbReference type="EMBL" id="BORT01000053">
    <property type="protein sequence ID" value="GIO51449.1"/>
    <property type="molecule type" value="Genomic_DNA"/>
</dbReference>
<reference evidence="2 3" key="1">
    <citation type="submission" date="2021-03" db="EMBL/GenBank/DDBJ databases">
        <title>Antimicrobial resistance genes in bacteria isolated from Japanese honey, and their potential for conferring macrolide and lincosamide resistance in the American foulbrood pathogen Paenibacillus larvae.</title>
        <authorList>
            <person name="Okamoto M."/>
            <person name="Kumagai M."/>
            <person name="Kanamori H."/>
            <person name="Takamatsu D."/>
        </authorList>
    </citation>
    <scope>NUCLEOTIDE SEQUENCE [LARGE SCALE GENOMIC DNA]</scope>
    <source>
        <strain evidence="2 3">J34TS1</strain>
    </source>
</reference>
<organism evidence="2 3">
    <name type="scientific">Paenibacillus azoreducens</name>
    <dbReference type="NCBI Taxonomy" id="116718"/>
    <lineage>
        <taxon>Bacteria</taxon>
        <taxon>Bacillati</taxon>
        <taxon>Bacillota</taxon>
        <taxon>Bacilli</taxon>
        <taxon>Bacillales</taxon>
        <taxon>Paenibacillaceae</taxon>
        <taxon>Paenibacillus</taxon>
    </lineage>
</organism>
<evidence type="ECO:0000313" key="3">
    <source>
        <dbReference type="Proteomes" id="UP000682811"/>
    </source>
</evidence>
<dbReference type="RefSeq" id="WP_212981434.1">
    <property type="nucleotide sequence ID" value="NZ_AP025343.1"/>
</dbReference>
<dbReference type="InterPro" id="IPR003594">
    <property type="entry name" value="HATPase_dom"/>
</dbReference>
<gene>
    <name evidence="2" type="ORF">J34TS1_62140</name>
</gene>
<accession>A0A919YJ52</accession>
<dbReference type="Proteomes" id="UP000682811">
    <property type="component" value="Unassembled WGS sequence"/>
</dbReference>
<dbReference type="InterPro" id="IPR050640">
    <property type="entry name" value="Bact_2-comp_sensor_kinase"/>
</dbReference>
<dbReference type="AlphaFoldDB" id="A0A919YJ52"/>
<evidence type="ECO:0000259" key="1">
    <source>
        <dbReference type="Pfam" id="PF02518"/>
    </source>
</evidence>
<keyword evidence="3" id="KW-1185">Reference proteome</keyword>
<dbReference type="PANTHER" id="PTHR34220:SF7">
    <property type="entry name" value="SENSOR HISTIDINE KINASE YPDA"/>
    <property type="match status" value="1"/>
</dbReference>
<sequence length="93" mass="10634">MAGGKGDIHIRVYSDEAHLIYEVHDNGAGLDPKEMQRLMINPEKENRGSGVKNVNDRIKLYFGNEYGLFFEWNPEQGTTVTANQPKNEKMQHD</sequence>
<name>A0A919YJ52_9BACL</name>
<dbReference type="Pfam" id="PF02518">
    <property type="entry name" value="HATPase_c"/>
    <property type="match status" value="1"/>
</dbReference>
<protein>
    <recommendedName>
        <fullName evidence="1">Histidine kinase/HSP90-like ATPase domain-containing protein</fullName>
    </recommendedName>
</protein>
<dbReference type="InterPro" id="IPR036890">
    <property type="entry name" value="HATPase_C_sf"/>
</dbReference>
<dbReference type="PANTHER" id="PTHR34220">
    <property type="entry name" value="SENSOR HISTIDINE KINASE YPDA"/>
    <property type="match status" value="1"/>
</dbReference>
<dbReference type="Gene3D" id="3.30.565.10">
    <property type="entry name" value="Histidine kinase-like ATPase, C-terminal domain"/>
    <property type="match status" value="1"/>
</dbReference>
<comment type="caution">
    <text evidence="2">The sequence shown here is derived from an EMBL/GenBank/DDBJ whole genome shotgun (WGS) entry which is preliminary data.</text>
</comment>
<evidence type="ECO:0000313" key="2">
    <source>
        <dbReference type="EMBL" id="GIO51449.1"/>
    </source>
</evidence>